<dbReference type="Proteomes" id="UP000095286">
    <property type="component" value="Unplaced"/>
</dbReference>
<name>A0AC35UCZ9_9BILA</name>
<dbReference type="WBParaSite" id="RSKR_0000997100.1">
    <property type="protein sequence ID" value="RSKR_0000997100.1"/>
    <property type="gene ID" value="RSKR_0000997100"/>
</dbReference>
<evidence type="ECO:0000313" key="2">
    <source>
        <dbReference type="WBParaSite" id="RSKR_0000997100.1"/>
    </source>
</evidence>
<protein>
    <submittedName>
        <fullName evidence="2">Homeobox domain-containing protein</fullName>
    </submittedName>
</protein>
<reference evidence="2" key="1">
    <citation type="submission" date="2016-11" db="UniProtKB">
        <authorList>
            <consortium name="WormBaseParasite"/>
        </authorList>
    </citation>
    <scope>IDENTIFICATION</scope>
    <source>
        <strain evidence="2">KR3021</strain>
    </source>
</reference>
<proteinExistence type="predicted"/>
<evidence type="ECO:0000313" key="1">
    <source>
        <dbReference type="Proteomes" id="UP000095286"/>
    </source>
</evidence>
<sequence>MDTYDFIENEPLFAISQVVESIGCKLFTIKEELGDQPVCAACHQSIMEKTVLNEHSPVRCNGCSLGISPTDMVYTLKVDVTYHVNCHRCFQCCKQLSPGDQIVIDEETRAVACHHHYQDNEESVFEEFFDILPTKNIKTSLSPNILSIIPQYPFEMYSYGELCSEDKRLLKRRGPRTTIKQSQLDVLNDSFQKNPKPSKHDRAKLSLEAGLSMRVIQIWHQNKRSKERRLKHLCNFLRHCDQTGIAPSQFSFNHSDALLRHDEGFSSNNLNAIEYENCSLSDNEELSNE</sequence>
<organism evidence="1 2">
    <name type="scientific">Rhabditophanes sp. KR3021</name>
    <dbReference type="NCBI Taxonomy" id="114890"/>
    <lineage>
        <taxon>Eukaryota</taxon>
        <taxon>Metazoa</taxon>
        <taxon>Ecdysozoa</taxon>
        <taxon>Nematoda</taxon>
        <taxon>Chromadorea</taxon>
        <taxon>Rhabditida</taxon>
        <taxon>Tylenchina</taxon>
        <taxon>Panagrolaimomorpha</taxon>
        <taxon>Strongyloidoidea</taxon>
        <taxon>Alloionematidae</taxon>
        <taxon>Rhabditophanes</taxon>
    </lineage>
</organism>
<accession>A0AC35UCZ9</accession>